<keyword evidence="7" id="KW-1185">Reference proteome</keyword>
<gene>
    <name evidence="6" type="ORF">ASJ81_12500</name>
</gene>
<feature type="transmembrane region" description="Helical" evidence="5">
    <location>
        <begin position="101"/>
        <end position="123"/>
    </location>
</feature>
<dbReference type="PANTHER" id="PTHR43847">
    <property type="entry name" value="BLL3993 PROTEIN"/>
    <property type="match status" value="1"/>
</dbReference>
<sequence>MEDAKEERIIMVIQWGLWCLFPLSVFVEQVRYTFLKPLGYLLLIFAFILFIMANKAHGSTNKLKLNASPMPNSSAKLVTSGIYAYIRHPIYSSFIQMSFGIAFLIGTSGSIAVAIISLIFYYFKSIYEEKLLIQNYPDYNPYKERTGRFIP</sequence>
<dbReference type="RefSeq" id="WP_095646052.1">
    <property type="nucleotide sequence ID" value="NZ_LMVP01000546.1"/>
</dbReference>
<accession>A0A2A2HN05</accession>
<keyword evidence="3 5" id="KW-1133">Transmembrane helix</keyword>
<reference evidence="6 7" key="1">
    <citation type="journal article" date="2017" name="BMC Genomics">
        <title>Genomic analysis of methanogenic archaea reveals a shift towards energy conservation.</title>
        <authorList>
            <person name="Gilmore S.P."/>
            <person name="Henske J.K."/>
            <person name="Sexton J.A."/>
            <person name="Solomon K.V."/>
            <person name="Seppala S."/>
            <person name="Yoo J.I."/>
            <person name="Huyett L.M."/>
            <person name="Pressman A."/>
            <person name="Cogan J.Z."/>
            <person name="Kivenson V."/>
            <person name="Peng X."/>
            <person name="Tan Y."/>
            <person name="Valentine D.L."/>
            <person name="O'Malley M.A."/>
        </authorList>
    </citation>
    <scope>NUCLEOTIDE SEQUENCE [LARGE SCALE GENOMIC DNA]</scope>
    <source>
        <strain evidence="6 7">MC-15</strain>
    </source>
</reference>
<comment type="subcellular location">
    <subcellularLocation>
        <location evidence="1">Endomembrane system</location>
        <topology evidence="1">Multi-pass membrane protein</topology>
    </subcellularLocation>
</comment>
<dbReference type="InterPro" id="IPR007318">
    <property type="entry name" value="Phopholipid_MeTrfase"/>
</dbReference>
<organism evidence="6 7">
    <name type="scientific">Methanosarcina spelaei</name>
    <dbReference type="NCBI Taxonomy" id="1036679"/>
    <lineage>
        <taxon>Archaea</taxon>
        <taxon>Methanobacteriati</taxon>
        <taxon>Methanobacteriota</taxon>
        <taxon>Stenosarchaea group</taxon>
        <taxon>Methanomicrobia</taxon>
        <taxon>Methanosarcinales</taxon>
        <taxon>Methanosarcinaceae</taxon>
        <taxon>Methanosarcina</taxon>
    </lineage>
</organism>
<evidence type="ECO:0000313" key="7">
    <source>
        <dbReference type="Proteomes" id="UP000218164"/>
    </source>
</evidence>
<dbReference type="AlphaFoldDB" id="A0A2A2HN05"/>
<dbReference type="PANTHER" id="PTHR43847:SF1">
    <property type="entry name" value="BLL3993 PROTEIN"/>
    <property type="match status" value="1"/>
</dbReference>
<evidence type="ECO:0008006" key="8">
    <source>
        <dbReference type="Google" id="ProtNLM"/>
    </source>
</evidence>
<evidence type="ECO:0000256" key="4">
    <source>
        <dbReference type="ARBA" id="ARBA00023136"/>
    </source>
</evidence>
<dbReference type="Gene3D" id="1.20.120.1630">
    <property type="match status" value="1"/>
</dbReference>
<keyword evidence="2 5" id="KW-0812">Transmembrane</keyword>
<evidence type="ECO:0000256" key="3">
    <source>
        <dbReference type="ARBA" id="ARBA00022989"/>
    </source>
</evidence>
<name>A0A2A2HN05_9EURY</name>
<dbReference type="OrthoDB" id="78244at2157"/>
<dbReference type="EMBL" id="LMVP01000546">
    <property type="protein sequence ID" value="PAV10718.1"/>
    <property type="molecule type" value="Genomic_DNA"/>
</dbReference>
<dbReference type="InterPro" id="IPR052527">
    <property type="entry name" value="Metal_cation-efflux_comp"/>
</dbReference>
<keyword evidence="4 5" id="KW-0472">Membrane</keyword>
<dbReference type="Proteomes" id="UP000218164">
    <property type="component" value="Unassembled WGS sequence"/>
</dbReference>
<protein>
    <recommendedName>
        <fullName evidence="8">Protein-S-isoprenylcysteine methyltransferase</fullName>
    </recommendedName>
</protein>
<feature type="transmembrane region" description="Helical" evidence="5">
    <location>
        <begin position="38"/>
        <end position="56"/>
    </location>
</feature>
<evidence type="ECO:0000256" key="2">
    <source>
        <dbReference type="ARBA" id="ARBA00022692"/>
    </source>
</evidence>
<evidence type="ECO:0000256" key="5">
    <source>
        <dbReference type="SAM" id="Phobius"/>
    </source>
</evidence>
<evidence type="ECO:0000313" key="6">
    <source>
        <dbReference type="EMBL" id="PAV10718.1"/>
    </source>
</evidence>
<proteinExistence type="predicted"/>
<dbReference type="GO" id="GO:0012505">
    <property type="term" value="C:endomembrane system"/>
    <property type="evidence" value="ECO:0007669"/>
    <property type="project" value="UniProtKB-SubCell"/>
</dbReference>
<feature type="transmembrane region" description="Helical" evidence="5">
    <location>
        <begin position="12"/>
        <end position="32"/>
    </location>
</feature>
<evidence type="ECO:0000256" key="1">
    <source>
        <dbReference type="ARBA" id="ARBA00004127"/>
    </source>
</evidence>
<dbReference type="Pfam" id="PF04191">
    <property type="entry name" value="PEMT"/>
    <property type="match status" value="1"/>
</dbReference>
<comment type="caution">
    <text evidence="6">The sequence shown here is derived from an EMBL/GenBank/DDBJ whole genome shotgun (WGS) entry which is preliminary data.</text>
</comment>